<dbReference type="Proteomes" id="UP000321518">
    <property type="component" value="Unassembled WGS sequence"/>
</dbReference>
<feature type="domain" description="TERF2-interacting telomeric protein 1 Myb" evidence="2">
    <location>
        <begin position="9"/>
        <end position="57"/>
    </location>
</feature>
<feature type="compositionally biased region" description="Low complexity" evidence="1">
    <location>
        <begin position="901"/>
        <end position="932"/>
    </location>
</feature>
<feature type="compositionally biased region" description="Basic and acidic residues" evidence="1">
    <location>
        <begin position="57"/>
        <end position="86"/>
    </location>
</feature>
<feature type="region of interest" description="Disordered" evidence="1">
    <location>
        <begin position="791"/>
        <end position="955"/>
    </location>
</feature>
<feature type="compositionally biased region" description="Basic and acidic residues" evidence="1">
    <location>
        <begin position="37"/>
        <end position="50"/>
    </location>
</feature>
<dbReference type="AlphaFoldDB" id="A0A511KPW9"/>
<dbReference type="Pfam" id="PF08914">
    <property type="entry name" value="Myb_Rap1"/>
    <property type="match status" value="1"/>
</dbReference>
<evidence type="ECO:0000256" key="1">
    <source>
        <dbReference type="SAM" id="MobiDB-lite"/>
    </source>
</evidence>
<accession>A0A511KPW9</accession>
<feature type="compositionally biased region" description="Basic and acidic residues" evidence="1">
    <location>
        <begin position="244"/>
        <end position="253"/>
    </location>
</feature>
<comment type="caution">
    <text evidence="3">The sequence shown here is derived from an EMBL/GenBank/DDBJ whole genome shotgun (WGS) entry which is preliminary data.</text>
</comment>
<evidence type="ECO:0000259" key="2">
    <source>
        <dbReference type="Pfam" id="PF08914"/>
    </source>
</evidence>
<feature type="compositionally biased region" description="Low complexity" evidence="1">
    <location>
        <begin position="335"/>
        <end position="364"/>
    </location>
</feature>
<feature type="region of interest" description="Disordered" evidence="1">
    <location>
        <begin position="322"/>
        <end position="385"/>
    </location>
</feature>
<reference evidence="3 4" key="1">
    <citation type="submission" date="2019-07" db="EMBL/GenBank/DDBJ databases">
        <title>Rhodotorula toruloides NBRC10032 genome sequencing.</title>
        <authorList>
            <person name="Shida Y."/>
            <person name="Takaku H."/>
            <person name="Ogasawara W."/>
            <person name="Mori K."/>
        </authorList>
    </citation>
    <scope>NUCLEOTIDE SEQUENCE [LARGE SCALE GENOMIC DNA]</scope>
    <source>
        <strain evidence="3 4">NBRC10032</strain>
    </source>
</reference>
<gene>
    <name evidence="3" type="ORF">Rt10032_c16g5591</name>
</gene>
<dbReference type="OrthoDB" id="435460at2759"/>
<organism evidence="3 4">
    <name type="scientific">Rhodotorula toruloides</name>
    <name type="common">Yeast</name>
    <name type="synonym">Rhodosporidium toruloides</name>
    <dbReference type="NCBI Taxonomy" id="5286"/>
    <lineage>
        <taxon>Eukaryota</taxon>
        <taxon>Fungi</taxon>
        <taxon>Dikarya</taxon>
        <taxon>Basidiomycota</taxon>
        <taxon>Pucciniomycotina</taxon>
        <taxon>Microbotryomycetes</taxon>
        <taxon>Sporidiobolales</taxon>
        <taxon>Sporidiobolaceae</taxon>
        <taxon>Rhodotorula</taxon>
    </lineage>
</organism>
<dbReference type="CDD" id="cd11655">
    <property type="entry name" value="rap1_myb-like"/>
    <property type="match status" value="1"/>
</dbReference>
<feature type="compositionally biased region" description="Acidic residues" evidence="1">
    <location>
        <begin position="622"/>
        <end position="633"/>
    </location>
</feature>
<feature type="region of interest" description="Disordered" evidence="1">
    <location>
        <begin position="26"/>
        <end position="203"/>
    </location>
</feature>
<feature type="region of interest" description="Disordered" evidence="1">
    <location>
        <begin position="653"/>
        <end position="674"/>
    </location>
</feature>
<evidence type="ECO:0000313" key="4">
    <source>
        <dbReference type="Proteomes" id="UP000321518"/>
    </source>
</evidence>
<evidence type="ECO:0000313" key="3">
    <source>
        <dbReference type="EMBL" id="GEM11574.1"/>
    </source>
</evidence>
<dbReference type="InterPro" id="IPR009057">
    <property type="entry name" value="Homeodomain-like_sf"/>
</dbReference>
<keyword evidence="3" id="KW-0371">Homeobox</keyword>
<feature type="compositionally biased region" description="Basic and acidic residues" evidence="1">
    <location>
        <begin position="262"/>
        <end position="273"/>
    </location>
</feature>
<feature type="compositionally biased region" description="Low complexity" evidence="1">
    <location>
        <begin position="135"/>
        <end position="162"/>
    </location>
</feature>
<sequence>MPTDGRVPFTKEDRQLLAEFLSKIPANKRAAPSNFKEFAKRHPHHTEQSWHTHYRKSGREDVDRRIAIIKRQRESDKDAAKKRAAESPRANASDGAAQRDGKGKGKAVERSDEEADVEDEEEEDQLDEEEEEVVIDAGPAKASSSKARPSSAGPSSKPAQAPAKKKRPHSPTPSSSSGDSSDNDRSSRKKPKKRVPFDADDFETLVIMLDKADRKEWTRQIMYQKLEQECPAHTAASWQTYHSQKREAADKALKKLRKGLKRTTEGKTIKESKPATIDASDSEGEKERRRREKGKGKARDVVRQSSDGQWRLSQAAFASTYSERPAAKALADEPSSASSSDAGAKSAAAKIKSSSKSRSSPIASPQKVTVNDQAEPPFTEEDDAQLVQQLASGMVNGRDQAFVWKELARIQPVHPASSWQARFSSDMSGFLLRITDKIRIAEKARQRKADLEEEKRAAEAEEAWRREEDEAERRKKRKDEARHTKVKAEEGRSRREKGEHKRLEREAEEEERSRREAEEEEAALRDGRKDQARRREQAEAERNVVASGKTPISPGGAEPVKLATPRPSPPRSARPVQAVESEDDIAALAEGPHGKLETTPHASSAAGAASADEHVATAVMDEANDAEAVEEQLEPASSSLALPRFSQYSVMPSPFLQGDEARDDFVEEDEDDRDLDRELATQIKAEEEELDIGAGPETYAEADLAARIDKALGESGSDYSDDDEAPVWNQLDAAETGFIEDVHAQVAMLQQGFTAPRPAEELAAPAASVEREATPAVVEEVRMQETVVVEETVESVEEVEVKQPPGGPPREPFAITPSPQLPRLQKPVKRTLSDVSTQGSPAEHEMQGREKKRPRLDSSLAVAPERVPPRHRPSAPAQGVGAGVAPPTTEATPTTRRRIPRASLAASTPSVAGSPAPAVASTSSQPADTHAQPPQPTPAPAAAPENSAALSAQHRPPLKEVLESIATDCHLSFNRVRNLFYCYSALNDFATFREIASFFSVPFKPDEGSVEYAQAKRAVERYLWSMREDEIVLEGTEAARRRIEEKKGKGAVARRRQFLQKARVNQVSDLARDRYPA</sequence>
<dbReference type="SUPFAM" id="SSF46689">
    <property type="entry name" value="Homeodomain-like"/>
    <property type="match status" value="1"/>
</dbReference>
<dbReference type="InterPro" id="IPR015010">
    <property type="entry name" value="TERF2IP_Myb"/>
</dbReference>
<name>A0A511KPW9_RHOTO</name>
<feature type="compositionally biased region" description="Low complexity" evidence="1">
    <location>
        <begin position="874"/>
        <end position="894"/>
    </location>
</feature>
<feature type="compositionally biased region" description="Low complexity" evidence="1">
    <location>
        <begin position="942"/>
        <end position="953"/>
    </location>
</feature>
<keyword evidence="3" id="KW-0238">DNA-binding</keyword>
<feature type="compositionally biased region" description="Basic and acidic residues" evidence="1">
    <location>
        <begin position="445"/>
        <end position="542"/>
    </location>
</feature>
<dbReference type="EMBL" id="BJWK01000016">
    <property type="protein sequence ID" value="GEM11574.1"/>
    <property type="molecule type" value="Genomic_DNA"/>
</dbReference>
<proteinExistence type="predicted"/>
<dbReference type="Gene3D" id="1.10.10.60">
    <property type="entry name" value="Homeodomain-like"/>
    <property type="match status" value="2"/>
</dbReference>
<feature type="region of interest" description="Disordered" evidence="1">
    <location>
        <begin position="231"/>
        <end position="309"/>
    </location>
</feature>
<feature type="compositionally biased region" description="Acidic residues" evidence="1">
    <location>
        <begin position="111"/>
        <end position="134"/>
    </location>
</feature>
<protein>
    <submittedName>
        <fullName evidence="3">Homeodomain-like protein</fullName>
    </submittedName>
</protein>
<feature type="region of interest" description="Disordered" evidence="1">
    <location>
        <begin position="445"/>
        <end position="641"/>
    </location>
</feature>
<feature type="compositionally biased region" description="Basic and acidic residues" evidence="1">
    <location>
        <begin position="97"/>
        <end position="110"/>
    </location>
</feature>
<dbReference type="GO" id="GO:0003677">
    <property type="term" value="F:DNA binding"/>
    <property type="evidence" value="ECO:0007669"/>
    <property type="project" value="UniProtKB-KW"/>
</dbReference>